<feature type="transmembrane region" description="Helical" evidence="1">
    <location>
        <begin position="72"/>
        <end position="95"/>
    </location>
</feature>
<feature type="transmembrane region" description="Helical" evidence="1">
    <location>
        <begin position="40"/>
        <end position="65"/>
    </location>
</feature>
<reference evidence="2" key="1">
    <citation type="journal article" date="2014" name="Int. J. Syst. Evol. Microbiol.">
        <title>Complete genome sequence of Corynebacterium casei LMG S-19264T (=DSM 44701T), isolated from a smear-ripened cheese.</title>
        <authorList>
            <consortium name="US DOE Joint Genome Institute (JGI-PGF)"/>
            <person name="Walter F."/>
            <person name="Albersmeier A."/>
            <person name="Kalinowski J."/>
            <person name="Ruckert C."/>
        </authorList>
    </citation>
    <scope>NUCLEOTIDE SEQUENCE</scope>
    <source>
        <strain evidence="2">JCM 31311</strain>
    </source>
</reference>
<proteinExistence type="predicted"/>
<evidence type="ECO:0008006" key="4">
    <source>
        <dbReference type="Google" id="ProtNLM"/>
    </source>
</evidence>
<evidence type="ECO:0000313" key="3">
    <source>
        <dbReference type="Proteomes" id="UP000603865"/>
    </source>
</evidence>
<feature type="transmembrane region" description="Helical" evidence="1">
    <location>
        <begin position="133"/>
        <end position="156"/>
    </location>
</feature>
<accession>A0A918FEF4</accession>
<dbReference type="AlphaFoldDB" id="A0A918FEF4"/>
<feature type="transmembrane region" description="Helical" evidence="1">
    <location>
        <begin position="162"/>
        <end position="180"/>
    </location>
</feature>
<evidence type="ECO:0000313" key="2">
    <source>
        <dbReference type="EMBL" id="GGR28185.1"/>
    </source>
</evidence>
<dbReference type="Proteomes" id="UP000603865">
    <property type="component" value="Unassembled WGS sequence"/>
</dbReference>
<keyword evidence="3" id="KW-1185">Reference proteome</keyword>
<name>A0A918FEF4_9DEIO</name>
<evidence type="ECO:0000256" key="1">
    <source>
        <dbReference type="SAM" id="Phobius"/>
    </source>
</evidence>
<gene>
    <name evidence="2" type="ORF">GCM10008957_44260</name>
</gene>
<dbReference type="EMBL" id="BMQL01000043">
    <property type="protein sequence ID" value="GGR28185.1"/>
    <property type="molecule type" value="Genomic_DNA"/>
</dbReference>
<organism evidence="2 3">
    <name type="scientific">Deinococcus ruber</name>
    <dbReference type="NCBI Taxonomy" id="1848197"/>
    <lineage>
        <taxon>Bacteria</taxon>
        <taxon>Thermotogati</taxon>
        <taxon>Deinococcota</taxon>
        <taxon>Deinococci</taxon>
        <taxon>Deinococcales</taxon>
        <taxon>Deinococcaceae</taxon>
        <taxon>Deinococcus</taxon>
    </lineage>
</organism>
<sequence>MTITTAHLLRWTGLAALIAGVTFAGIQPIHPPDVLASVTTSAWAIITPIKTVMAMLFLIGITGLYARQLHKVGWLGLTGYLLLSVFWALQTALIFAETVLIPPLASVAPAFVEGFLGLVNGHPTGIDLGALPAVWALTGIVYVLGGLLFGIATFRAGILPRWASGLLAAASVLTPLAALLPHAIQRFAAVPVGVALAAMGYALWSERREDSPETLSGTATRPLRPT</sequence>
<keyword evidence="1" id="KW-0812">Transmembrane</keyword>
<protein>
    <recommendedName>
        <fullName evidence="4">DUF4386 domain-containing protein</fullName>
    </recommendedName>
</protein>
<reference evidence="2" key="2">
    <citation type="submission" date="2020-09" db="EMBL/GenBank/DDBJ databases">
        <authorList>
            <person name="Sun Q."/>
            <person name="Ohkuma M."/>
        </authorList>
    </citation>
    <scope>NUCLEOTIDE SEQUENCE</scope>
    <source>
        <strain evidence="2">JCM 31311</strain>
    </source>
</reference>
<keyword evidence="1" id="KW-0472">Membrane</keyword>
<dbReference type="RefSeq" id="WP_229776448.1">
    <property type="nucleotide sequence ID" value="NZ_BMQL01000043.1"/>
</dbReference>
<feature type="transmembrane region" description="Helical" evidence="1">
    <location>
        <begin position="187"/>
        <end position="204"/>
    </location>
</feature>
<keyword evidence="1" id="KW-1133">Transmembrane helix</keyword>
<comment type="caution">
    <text evidence="2">The sequence shown here is derived from an EMBL/GenBank/DDBJ whole genome shotgun (WGS) entry which is preliminary data.</text>
</comment>